<organism evidence="2 3">
    <name type="scientific">Tanticharoenia sakaeratensis NBRC 103193</name>
    <dbReference type="NCBI Taxonomy" id="1231623"/>
    <lineage>
        <taxon>Bacteria</taxon>
        <taxon>Pseudomonadati</taxon>
        <taxon>Pseudomonadota</taxon>
        <taxon>Alphaproteobacteria</taxon>
        <taxon>Acetobacterales</taxon>
        <taxon>Acetobacteraceae</taxon>
        <taxon>Tanticharoenia</taxon>
    </lineage>
</organism>
<gene>
    <name evidence="2" type="ORF">Tasa_048_034</name>
</gene>
<evidence type="ECO:0000313" key="2">
    <source>
        <dbReference type="EMBL" id="GAN55409.1"/>
    </source>
</evidence>
<sequence>MSHDRMPRESSSLHKLAHRATHEPKLLTAHEVIELANHVLKSGEHPTEKEVEIAKRALHNPEGMEAHDITALGERTLAKS</sequence>
<evidence type="ECO:0000313" key="3">
    <source>
        <dbReference type="Proteomes" id="UP000032679"/>
    </source>
</evidence>
<dbReference type="AlphaFoldDB" id="A0A0D6MP12"/>
<feature type="region of interest" description="Disordered" evidence="1">
    <location>
        <begin position="57"/>
        <end position="80"/>
    </location>
</feature>
<protein>
    <submittedName>
        <fullName evidence="2">Uncharacterized protein</fullName>
    </submittedName>
</protein>
<dbReference type="RefSeq" id="WP_048850816.1">
    <property type="nucleotide sequence ID" value="NZ_BALE01000048.1"/>
</dbReference>
<comment type="caution">
    <text evidence="2">The sequence shown here is derived from an EMBL/GenBank/DDBJ whole genome shotgun (WGS) entry which is preliminary data.</text>
</comment>
<name>A0A0D6MP12_9PROT</name>
<evidence type="ECO:0000256" key="1">
    <source>
        <dbReference type="SAM" id="MobiDB-lite"/>
    </source>
</evidence>
<accession>A0A0D6MP12</accession>
<dbReference type="EMBL" id="BALE01000048">
    <property type="protein sequence ID" value="GAN55409.1"/>
    <property type="molecule type" value="Genomic_DNA"/>
</dbReference>
<reference evidence="2 3" key="1">
    <citation type="submission" date="2012-10" db="EMBL/GenBank/DDBJ databases">
        <title>Genome sequencing of Tanticharoenia sakaeratensis NBRC 103193.</title>
        <authorList>
            <person name="Azuma Y."/>
            <person name="Hadano H."/>
            <person name="Hirakawa H."/>
            <person name="Matsushita K."/>
        </authorList>
    </citation>
    <scope>NUCLEOTIDE SEQUENCE [LARGE SCALE GENOMIC DNA]</scope>
    <source>
        <strain evidence="2 3">NBRC 103193</strain>
    </source>
</reference>
<proteinExistence type="predicted"/>
<keyword evidence="3" id="KW-1185">Reference proteome</keyword>
<dbReference type="OrthoDB" id="7280042at2"/>
<dbReference type="Proteomes" id="UP000032679">
    <property type="component" value="Unassembled WGS sequence"/>
</dbReference>